<sequence>MKSSLTLISDYAKKWRWSSSDVRVRLSSSFFNIKTQICFSYLSYSLMSFSVKVSWAPRSRVLLLTPSRTVLMPLHLCLRHCVSNYSACVSSFMFWESRNTRNAVISWASTCSSSIISTQVSQIEIKVWIFSPSVWGRRGSSLRQELVNTVLLTATVHGEASPQCLQNATSWCRGERSSLWNSHIEGRDIRSDKRLGSVAGPHPYPMMVRDFHAVIGKETRRQALEKWGGKPDVLVACVGGGSNAMGLFHEFVDDAEVRMIGVEAAGFGLDSGKHAAPLTKGDVGVLHGAMSYLLQDDDGQIIEPQLDYPGVGPEHSFFKDMGWAEYYSVTGEEALEVKTCSLTQRFVAFSRVSRLEGIISALETSHALEHLEKLCPTLPDGARVVLNFSGRGDKDDQTVAKYLEV</sequence>
<dbReference type="STRING" id="109376.A0A0D3CE57"/>
<dbReference type="EnsemblPlants" id="Bo5g053510.1">
    <property type="protein sequence ID" value="Bo5g053510.1"/>
    <property type="gene ID" value="Bo5g053510"/>
</dbReference>
<evidence type="ECO:0000256" key="4">
    <source>
        <dbReference type="ARBA" id="ARBA00022605"/>
    </source>
</evidence>
<comment type="cofactor">
    <cofactor evidence="1">
        <name>pyridoxal 5'-phosphate</name>
        <dbReference type="ChEBI" id="CHEBI:597326"/>
    </cofactor>
</comment>
<evidence type="ECO:0000256" key="7">
    <source>
        <dbReference type="ARBA" id="ARBA00023141"/>
    </source>
</evidence>
<keyword evidence="6" id="KW-0663">Pyridoxal phosphate</keyword>
<dbReference type="Gramene" id="Bo5g053510.1">
    <property type="protein sequence ID" value="Bo5g053510.1"/>
    <property type="gene ID" value="Bo5g053510"/>
</dbReference>
<dbReference type="GO" id="GO:0009570">
    <property type="term" value="C:chloroplast stroma"/>
    <property type="evidence" value="ECO:0007669"/>
    <property type="project" value="TreeGrafter"/>
</dbReference>
<keyword evidence="5" id="KW-0822">Tryptophan biosynthesis</keyword>
<evidence type="ECO:0000313" key="11">
    <source>
        <dbReference type="EnsemblPlants" id="Bo5g053510.1"/>
    </source>
</evidence>
<evidence type="ECO:0000256" key="3">
    <source>
        <dbReference type="ARBA" id="ARBA00012043"/>
    </source>
</evidence>
<protein>
    <recommendedName>
        <fullName evidence="3">tryptophan synthase</fullName>
        <ecNumber evidence="3">4.2.1.20</ecNumber>
    </recommendedName>
</protein>
<proteinExistence type="predicted"/>
<evidence type="ECO:0000256" key="1">
    <source>
        <dbReference type="ARBA" id="ARBA00001933"/>
    </source>
</evidence>
<dbReference type="GO" id="GO:0004834">
    <property type="term" value="F:tryptophan synthase activity"/>
    <property type="evidence" value="ECO:0007669"/>
    <property type="project" value="UniProtKB-EC"/>
</dbReference>
<keyword evidence="7" id="KW-0057">Aromatic amino acid biosynthesis</keyword>
<dbReference type="PANTHER" id="PTHR48077">
    <property type="entry name" value="TRYPTOPHAN SYNTHASE-RELATED"/>
    <property type="match status" value="1"/>
</dbReference>
<dbReference type="InterPro" id="IPR036052">
    <property type="entry name" value="TrpB-like_PALP_sf"/>
</dbReference>
<dbReference type="OMA" id="ISWASTC"/>
<name>A0A0D3CE57_BRAOL</name>
<dbReference type="Pfam" id="PF00291">
    <property type="entry name" value="PALP"/>
    <property type="match status" value="1"/>
</dbReference>
<dbReference type="AlphaFoldDB" id="A0A0D3CE57"/>
<dbReference type="InterPro" id="IPR001926">
    <property type="entry name" value="TrpB-like_PALP"/>
</dbReference>
<comment type="pathway">
    <text evidence="2">Amino-acid biosynthesis; L-tryptophan biosynthesis; L-tryptophan from chorismate: step 5/5.</text>
</comment>
<dbReference type="HOGENOM" id="CLU_680342_0_0_1"/>
<keyword evidence="12" id="KW-1185">Reference proteome</keyword>
<dbReference type="Gene3D" id="3.40.50.1100">
    <property type="match status" value="1"/>
</dbReference>
<evidence type="ECO:0000256" key="5">
    <source>
        <dbReference type="ARBA" id="ARBA00022822"/>
    </source>
</evidence>
<evidence type="ECO:0000256" key="2">
    <source>
        <dbReference type="ARBA" id="ARBA00004733"/>
    </source>
</evidence>
<evidence type="ECO:0000256" key="8">
    <source>
        <dbReference type="ARBA" id="ARBA00023239"/>
    </source>
</evidence>
<reference evidence="11 12" key="1">
    <citation type="journal article" date="2014" name="Genome Biol.">
        <title>Transcriptome and methylome profiling reveals relics of genome dominance in the mesopolyploid Brassica oleracea.</title>
        <authorList>
            <person name="Parkin I.A."/>
            <person name="Koh C."/>
            <person name="Tang H."/>
            <person name="Robinson S.J."/>
            <person name="Kagale S."/>
            <person name="Clarke W.E."/>
            <person name="Town C.D."/>
            <person name="Nixon J."/>
            <person name="Krishnakumar V."/>
            <person name="Bidwell S.L."/>
            <person name="Denoeud F."/>
            <person name="Belcram H."/>
            <person name="Links M.G."/>
            <person name="Just J."/>
            <person name="Clarke C."/>
            <person name="Bender T."/>
            <person name="Huebert T."/>
            <person name="Mason A.S."/>
            <person name="Pires J.C."/>
            <person name="Barker G."/>
            <person name="Moore J."/>
            <person name="Walley P.G."/>
            <person name="Manoli S."/>
            <person name="Batley J."/>
            <person name="Edwards D."/>
            <person name="Nelson M.N."/>
            <person name="Wang X."/>
            <person name="Paterson A.H."/>
            <person name="King G."/>
            <person name="Bancroft I."/>
            <person name="Chalhoub B."/>
            <person name="Sharpe A.G."/>
        </authorList>
    </citation>
    <scope>NUCLEOTIDE SEQUENCE</scope>
    <source>
        <strain evidence="11 12">cv. TO1000</strain>
    </source>
</reference>
<keyword evidence="4" id="KW-0028">Amino-acid biosynthesis</keyword>
<dbReference type="Proteomes" id="UP000032141">
    <property type="component" value="Chromosome C5"/>
</dbReference>
<evidence type="ECO:0000313" key="12">
    <source>
        <dbReference type="Proteomes" id="UP000032141"/>
    </source>
</evidence>
<dbReference type="EC" id="4.2.1.20" evidence="3"/>
<evidence type="ECO:0000259" key="10">
    <source>
        <dbReference type="Pfam" id="PF00291"/>
    </source>
</evidence>
<feature type="domain" description="Tryptophan synthase beta chain-like PALP" evidence="10">
    <location>
        <begin position="212"/>
        <end position="390"/>
    </location>
</feature>
<dbReference type="PANTHER" id="PTHR48077:SF3">
    <property type="entry name" value="TRYPTOPHAN SYNTHASE"/>
    <property type="match status" value="1"/>
</dbReference>
<dbReference type="SUPFAM" id="SSF53686">
    <property type="entry name" value="Tryptophan synthase beta subunit-like PLP-dependent enzymes"/>
    <property type="match status" value="1"/>
</dbReference>
<dbReference type="FunFam" id="3.40.50.1100:FF:000004">
    <property type="entry name" value="Tryptophan synthase beta chain"/>
    <property type="match status" value="1"/>
</dbReference>
<reference evidence="11" key="2">
    <citation type="submission" date="2015-03" db="UniProtKB">
        <authorList>
            <consortium name="EnsemblPlants"/>
        </authorList>
    </citation>
    <scope>IDENTIFICATION</scope>
</reference>
<dbReference type="InterPro" id="IPR023026">
    <property type="entry name" value="Trp_synth_beta/beta-like"/>
</dbReference>
<accession>A0A0D3CE57</accession>
<keyword evidence="8" id="KW-0456">Lyase</keyword>
<organism evidence="11 12">
    <name type="scientific">Brassica oleracea var. oleracea</name>
    <dbReference type="NCBI Taxonomy" id="109376"/>
    <lineage>
        <taxon>Eukaryota</taxon>
        <taxon>Viridiplantae</taxon>
        <taxon>Streptophyta</taxon>
        <taxon>Embryophyta</taxon>
        <taxon>Tracheophyta</taxon>
        <taxon>Spermatophyta</taxon>
        <taxon>Magnoliopsida</taxon>
        <taxon>eudicotyledons</taxon>
        <taxon>Gunneridae</taxon>
        <taxon>Pentapetalae</taxon>
        <taxon>rosids</taxon>
        <taxon>malvids</taxon>
        <taxon>Brassicales</taxon>
        <taxon>Brassicaceae</taxon>
        <taxon>Brassiceae</taxon>
        <taxon>Brassica</taxon>
    </lineage>
</organism>
<dbReference type="eggNOG" id="KOG1395">
    <property type="taxonomic scope" value="Eukaryota"/>
</dbReference>
<evidence type="ECO:0000256" key="9">
    <source>
        <dbReference type="ARBA" id="ARBA00049047"/>
    </source>
</evidence>
<comment type="catalytic activity">
    <reaction evidence="9">
        <text>(1S,2R)-1-C-(indol-3-yl)glycerol 3-phosphate + L-serine = D-glyceraldehyde 3-phosphate + L-tryptophan + H2O</text>
        <dbReference type="Rhea" id="RHEA:10532"/>
        <dbReference type="ChEBI" id="CHEBI:15377"/>
        <dbReference type="ChEBI" id="CHEBI:33384"/>
        <dbReference type="ChEBI" id="CHEBI:57912"/>
        <dbReference type="ChEBI" id="CHEBI:58866"/>
        <dbReference type="ChEBI" id="CHEBI:59776"/>
        <dbReference type="EC" id="4.2.1.20"/>
    </reaction>
</comment>
<evidence type="ECO:0000256" key="6">
    <source>
        <dbReference type="ARBA" id="ARBA00022898"/>
    </source>
</evidence>